<evidence type="ECO:0000256" key="2">
    <source>
        <dbReference type="ARBA" id="ARBA00022801"/>
    </source>
</evidence>
<dbReference type="InterPro" id="IPR015797">
    <property type="entry name" value="NUDIX_hydrolase-like_dom_sf"/>
</dbReference>
<proteinExistence type="predicted"/>
<sequence>MELYENTIEKKEIFNGRIIDVSIHTVELPNGKTSTREIVTHPGAVAILAFNDENKVLMVKQFRKPFDEVLLEIPAGKLEVNEDIKECAQRELEEETGFIGGNIEYLGKIYSSPGFCNEVLHIFKATNLIKGNIGGDEDEFIENEAYSLEEIKEMIKKGTIKDGKTVASLMYL</sequence>
<organism evidence="4 5">
    <name type="scientific">Hathewaya limosa</name>
    <name type="common">Clostridium limosum</name>
    <dbReference type="NCBI Taxonomy" id="1536"/>
    <lineage>
        <taxon>Bacteria</taxon>
        <taxon>Bacillati</taxon>
        <taxon>Bacillota</taxon>
        <taxon>Clostridia</taxon>
        <taxon>Eubacteriales</taxon>
        <taxon>Clostridiaceae</taxon>
        <taxon>Hathewaya</taxon>
    </lineage>
</organism>
<dbReference type="SUPFAM" id="SSF55811">
    <property type="entry name" value="Nudix"/>
    <property type="match status" value="1"/>
</dbReference>
<dbReference type="GO" id="GO:0047631">
    <property type="term" value="F:ADP-ribose diphosphatase activity"/>
    <property type="evidence" value="ECO:0007669"/>
    <property type="project" value="UniProtKB-EC"/>
</dbReference>
<feature type="domain" description="Nudix hydrolase" evidence="3">
    <location>
        <begin position="40"/>
        <end position="168"/>
    </location>
</feature>
<comment type="cofactor">
    <cofactor evidence="1">
        <name>Mg(2+)</name>
        <dbReference type="ChEBI" id="CHEBI:18420"/>
    </cofactor>
</comment>
<dbReference type="PROSITE" id="PS51462">
    <property type="entry name" value="NUDIX"/>
    <property type="match status" value="1"/>
</dbReference>
<dbReference type="PANTHER" id="PTHR11839:SF18">
    <property type="entry name" value="NUDIX HYDROLASE DOMAIN-CONTAINING PROTEIN"/>
    <property type="match status" value="1"/>
</dbReference>
<dbReference type="PANTHER" id="PTHR11839">
    <property type="entry name" value="UDP/ADP-SUGAR PYROPHOSPHATASE"/>
    <property type="match status" value="1"/>
</dbReference>
<evidence type="ECO:0000313" key="5">
    <source>
        <dbReference type="Proteomes" id="UP001224418"/>
    </source>
</evidence>
<keyword evidence="2 4" id="KW-0378">Hydrolase</keyword>
<dbReference type="CDD" id="cd03424">
    <property type="entry name" value="NUDIX_ADPRase_Nudt5_UGPPase_Nudt14"/>
    <property type="match status" value="1"/>
</dbReference>
<dbReference type="PROSITE" id="PS00893">
    <property type="entry name" value="NUDIX_BOX"/>
    <property type="match status" value="1"/>
</dbReference>
<dbReference type="EMBL" id="JAUSWN010000011">
    <property type="protein sequence ID" value="MDQ0479767.1"/>
    <property type="molecule type" value="Genomic_DNA"/>
</dbReference>
<protein>
    <submittedName>
        <fullName evidence="4">ADP-ribose pyrophosphatase</fullName>
        <ecNumber evidence="4">3.6.1.13</ecNumber>
    </submittedName>
</protein>
<gene>
    <name evidence="4" type="ORF">QOZ93_001509</name>
</gene>
<keyword evidence="5" id="KW-1185">Reference proteome</keyword>
<dbReference type="RefSeq" id="WP_111941894.1">
    <property type="nucleotide sequence ID" value="NZ_BAAACJ010000001.1"/>
</dbReference>
<reference evidence="4 5" key="1">
    <citation type="submission" date="2023-07" db="EMBL/GenBank/DDBJ databases">
        <title>Genomic Encyclopedia of Type Strains, Phase IV (KMG-IV): sequencing the most valuable type-strain genomes for metagenomic binning, comparative biology and taxonomic classification.</title>
        <authorList>
            <person name="Goeker M."/>
        </authorList>
    </citation>
    <scope>NUCLEOTIDE SEQUENCE [LARGE SCALE GENOMIC DNA]</scope>
    <source>
        <strain evidence="4 5">DSM 1400</strain>
    </source>
</reference>
<dbReference type="InterPro" id="IPR020084">
    <property type="entry name" value="NUDIX_hydrolase_CS"/>
</dbReference>
<comment type="caution">
    <text evidence="4">The sequence shown here is derived from an EMBL/GenBank/DDBJ whole genome shotgun (WGS) entry which is preliminary data.</text>
</comment>
<dbReference type="Pfam" id="PF00293">
    <property type="entry name" value="NUDIX"/>
    <property type="match status" value="1"/>
</dbReference>
<dbReference type="InterPro" id="IPR000086">
    <property type="entry name" value="NUDIX_hydrolase_dom"/>
</dbReference>
<evidence type="ECO:0000256" key="1">
    <source>
        <dbReference type="ARBA" id="ARBA00001946"/>
    </source>
</evidence>
<name>A0ABU0JRN4_HATLI</name>
<evidence type="ECO:0000313" key="4">
    <source>
        <dbReference type="EMBL" id="MDQ0479767.1"/>
    </source>
</evidence>
<accession>A0ABU0JRN4</accession>
<evidence type="ECO:0000259" key="3">
    <source>
        <dbReference type="PROSITE" id="PS51462"/>
    </source>
</evidence>
<dbReference type="Gene3D" id="3.90.79.10">
    <property type="entry name" value="Nucleoside Triphosphate Pyrophosphohydrolase"/>
    <property type="match status" value="1"/>
</dbReference>
<dbReference type="EC" id="3.6.1.13" evidence="4"/>
<dbReference type="Proteomes" id="UP001224418">
    <property type="component" value="Unassembled WGS sequence"/>
</dbReference>